<reference evidence="2" key="2">
    <citation type="journal article" date="2024" name="Plant">
        <title>Genomic evolution and insights into agronomic trait innovations of Sesamum species.</title>
        <authorList>
            <person name="Miao H."/>
            <person name="Wang L."/>
            <person name="Qu L."/>
            <person name="Liu H."/>
            <person name="Sun Y."/>
            <person name="Le M."/>
            <person name="Wang Q."/>
            <person name="Wei S."/>
            <person name="Zheng Y."/>
            <person name="Lin W."/>
            <person name="Duan Y."/>
            <person name="Cao H."/>
            <person name="Xiong S."/>
            <person name="Wang X."/>
            <person name="Wei L."/>
            <person name="Li C."/>
            <person name="Ma Q."/>
            <person name="Ju M."/>
            <person name="Zhao R."/>
            <person name="Li G."/>
            <person name="Mu C."/>
            <person name="Tian Q."/>
            <person name="Mei H."/>
            <person name="Zhang T."/>
            <person name="Gao T."/>
            <person name="Zhang H."/>
        </authorList>
    </citation>
    <scope>NUCLEOTIDE SEQUENCE</scope>
    <source>
        <strain evidence="2">G01</strain>
    </source>
</reference>
<sequence>MTWLSKLLVNGGREPCEFTQSPKSNPRFIRNDVVTIGIEKHSNHTGSQSNVSVQDEDCDLQPGDESIPKDSLGTSFRDLGNN</sequence>
<protein>
    <submittedName>
        <fullName evidence="2">Uncharacterized protein</fullName>
    </submittedName>
</protein>
<evidence type="ECO:0000256" key="1">
    <source>
        <dbReference type="SAM" id="MobiDB-lite"/>
    </source>
</evidence>
<evidence type="ECO:0000313" key="2">
    <source>
        <dbReference type="EMBL" id="KAL0295189.1"/>
    </source>
</evidence>
<organism evidence="2">
    <name type="scientific">Sesamum angustifolium</name>
    <dbReference type="NCBI Taxonomy" id="2727405"/>
    <lineage>
        <taxon>Eukaryota</taxon>
        <taxon>Viridiplantae</taxon>
        <taxon>Streptophyta</taxon>
        <taxon>Embryophyta</taxon>
        <taxon>Tracheophyta</taxon>
        <taxon>Spermatophyta</taxon>
        <taxon>Magnoliopsida</taxon>
        <taxon>eudicotyledons</taxon>
        <taxon>Gunneridae</taxon>
        <taxon>Pentapetalae</taxon>
        <taxon>asterids</taxon>
        <taxon>lamiids</taxon>
        <taxon>Lamiales</taxon>
        <taxon>Pedaliaceae</taxon>
        <taxon>Sesamum</taxon>
    </lineage>
</organism>
<feature type="compositionally biased region" description="Polar residues" evidence="1">
    <location>
        <begin position="44"/>
        <end position="53"/>
    </location>
</feature>
<proteinExistence type="predicted"/>
<comment type="caution">
    <text evidence="2">The sequence shown here is derived from an EMBL/GenBank/DDBJ whole genome shotgun (WGS) entry which is preliminary data.</text>
</comment>
<feature type="region of interest" description="Disordered" evidence="1">
    <location>
        <begin position="41"/>
        <end position="82"/>
    </location>
</feature>
<dbReference type="AlphaFoldDB" id="A0AAW2JKW3"/>
<gene>
    <name evidence="2" type="ORF">Sangu_2513900</name>
</gene>
<reference evidence="2" key="1">
    <citation type="submission" date="2020-06" db="EMBL/GenBank/DDBJ databases">
        <authorList>
            <person name="Li T."/>
            <person name="Hu X."/>
            <person name="Zhang T."/>
            <person name="Song X."/>
            <person name="Zhang H."/>
            <person name="Dai N."/>
            <person name="Sheng W."/>
            <person name="Hou X."/>
            <person name="Wei L."/>
        </authorList>
    </citation>
    <scope>NUCLEOTIDE SEQUENCE</scope>
    <source>
        <strain evidence="2">G01</strain>
        <tissue evidence="2">Leaf</tissue>
    </source>
</reference>
<dbReference type="EMBL" id="JACGWK010000742">
    <property type="protein sequence ID" value="KAL0295189.1"/>
    <property type="molecule type" value="Genomic_DNA"/>
</dbReference>
<name>A0AAW2JKW3_9LAMI</name>
<accession>A0AAW2JKW3</accession>